<protein>
    <recommendedName>
        <fullName evidence="4">Secreted protein</fullName>
    </recommendedName>
</protein>
<keyword evidence="3" id="KW-1185">Reference proteome</keyword>
<organism evidence="2 3">
    <name type="scientific">Actinokineospora globicatena</name>
    <dbReference type="NCBI Taxonomy" id="103729"/>
    <lineage>
        <taxon>Bacteria</taxon>
        <taxon>Bacillati</taxon>
        <taxon>Actinomycetota</taxon>
        <taxon>Actinomycetes</taxon>
        <taxon>Pseudonocardiales</taxon>
        <taxon>Pseudonocardiaceae</taxon>
        <taxon>Actinokineospora</taxon>
    </lineage>
</organism>
<keyword evidence="1" id="KW-0732">Signal</keyword>
<dbReference type="AlphaFoldDB" id="A0A9W6QH44"/>
<reference evidence="2" key="1">
    <citation type="submission" date="2023-02" db="EMBL/GenBank/DDBJ databases">
        <title>Actinokineospora globicatena NBRC 15670.</title>
        <authorList>
            <person name="Ichikawa N."/>
            <person name="Sato H."/>
            <person name="Tonouchi N."/>
        </authorList>
    </citation>
    <scope>NUCLEOTIDE SEQUENCE</scope>
    <source>
        <strain evidence="2">NBRC 15670</strain>
    </source>
</reference>
<gene>
    <name evidence="2" type="ORF">Aglo03_17470</name>
</gene>
<proteinExistence type="predicted"/>
<evidence type="ECO:0000313" key="2">
    <source>
        <dbReference type="EMBL" id="GLW90931.1"/>
    </source>
</evidence>
<dbReference type="EMBL" id="BSSD01000002">
    <property type="protein sequence ID" value="GLW90931.1"/>
    <property type="molecule type" value="Genomic_DNA"/>
</dbReference>
<evidence type="ECO:0000313" key="3">
    <source>
        <dbReference type="Proteomes" id="UP001165042"/>
    </source>
</evidence>
<feature type="signal peptide" evidence="1">
    <location>
        <begin position="1"/>
        <end position="30"/>
    </location>
</feature>
<name>A0A9W6QH44_9PSEU</name>
<comment type="caution">
    <text evidence="2">The sequence shown here is derived from an EMBL/GenBank/DDBJ whole genome shotgun (WGS) entry which is preliminary data.</text>
</comment>
<feature type="chain" id="PRO_5040865779" description="Secreted protein" evidence="1">
    <location>
        <begin position="31"/>
        <end position="131"/>
    </location>
</feature>
<evidence type="ECO:0000256" key="1">
    <source>
        <dbReference type="SAM" id="SignalP"/>
    </source>
</evidence>
<sequence>MSFVRRMTAGACAVLAVAGVTVLGAPTASAATERANGCVKVAVEYNRTSPVSWHVDWASVANNCSPFYGYFQLSGLTFDRRSQDSQSASGFTLTLNQDWGAMTTPQVCGIAWLKITPSYWAENGYVCVPLT</sequence>
<accession>A0A9W6QH44</accession>
<dbReference type="Proteomes" id="UP001165042">
    <property type="component" value="Unassembled WGS sequence"/>
</dbReference>
<evidence type="ECO:0008006" key="4">
    <source>
        <dbReference type="Google" id="ProtNLM"/>
    </source>
</evidence>